<keyword evidence="3" id="KW-1185">Reference proteome</keyword>
<evidence type="ECO:0000313" key="2">
    <source>
        <dbReference type="EMBL" id="QDV37683.1"/>
    </source>
</evidence>
<gene>
    <name evidence="2" type="ORF">ElP_56260</name>
</gene>
<dbReference type="KEGG" id="tpla:ElP_56260"/>
<proteinExistence type="predicted"/>
<dbReference type="GO" id="GO:0004252">
    <property type="term" value="F:serine-type endopeptidase activity"/>
    <property type="evidence" value="ECO:0007669"/>
    <property type="project" value="InterPro"/>
</dbReference>
<dbReference type="InterPro" id="IPR014721">
    <property type="entry name" value="Ribsml_uS5_D2-typ_fold_subgr"/>
</dbReference>
<evidence type="ECO:0000259" key="1">
    <source>
        <dbReference type="Pfam" id="PF05362"/>
    </source>
</evidence>
<reference evidence="2 3" key="1">
    <citation type="submission" date="2019-02" db="EMBL/GenBank/DDBJ databases">
        <title>Deep-cultivation of Planctomycetes and their phenomic and genomic characterization uncovers novel biology.</title>
        <authorList>
            <person name="Wiegand S."/>
            <person name="Jogler M."/>
            <person name="Boedeker C."/>
            <person name="Pinto D."/>
            <person name="Vollmers J."/>
            <person name="Rivas-Marin E."/>
            <person name="Kohn T."/>
            <person name="Peeters S.H."/>
            <person name="Heuer A."/>
            <person name="Rast P."/>
            <person name="Oberbeckmann S."/>
            <person name="Bunk B."/>
            <person name="Jeske O."/>
            <person name="Meyerdierks A."/>
            <person name="Storesund J.E."/>
            <person name="Kallscheuer N."/>
            <person name="Luecker S."/>
            <person name="Lage O.M."/>
            <person name="Pohl T."/>
            <person name="Merkel B.J."/>
            <person name="Hornburger P."/>
            <person name="Mueller R.-W."/>
            <person name="Bruemmer F."/>
            <person name="Labrenz M."/>
            <person name="Spormann A.M."/>
            <person name="Op den Camp H."/>
            <person name="Overmann J."/>
            <person name="Amann R."/>
            <person name="Jetten M.S.M."/>
            <person name="Mascher T."/>
            <person name="Medema M.H."/>
            <person name="Devos D.P."/>
            <person name="Kaster A.-K."/>
            <person name="Ovreas L."/>
            <person name="Rohde M."/>
            <person name="Galperin M.Y."/>
            <person name="Jogler C."/>
        </authorList>
    </citation>
    <scope>NUCLEOTIDE SEQUENCE [LARGE SCALE GENOMIC DNA]</scope>
    <source>
        <strain evidence="2 3">ElP</strain>
    </source>
</reference>
<dbReference type="GO" id="GO:0004176">
    <property type="term" value="F:ATP-dependent peptidase activity"/>
    <property type="evidence" value="ECO:0007669"/>
    <property type="project" value="InterPro"/>
</dbReference>
<dbReference type="EMBL" id="CP036426">
    <property type="protein sequence ID" value="QDV37683.1"/>
    <property type="molecule type" value="Genomic_DNA"/>
</dbReference>
<dbReference type="SUPFAM" id="SSF54211">
    <property type="entry name" value="Ribosomal protein S5 domain 2-like"/>
    <property type="match status" value="1"/>
</dbReference>
<accession>A0A518HA05</accession>
<evidence type="ECO:0000313" key="3">
    <source>
        <dbReference type="Proteomes" id="UP000317835"/>
    </source>
</evidence>
<dbReference type="RefSeq" id="WP_197446417.1">
    <property type="nucleotide sequence ID" value="NZ_CP036426.1"/>
</dbReference>
<dbReference type="Gene3D" id="3.30.230.10">
    <property type="match status" value="1"/>
</dbReference>
<dbReference type="GO" id="GO:0006508">
    <property type="term" value="P:proteolysis"/>
    <property type="evidence" value="ECO:0007669"/>
    <property type="project" value="InterPro"/>
</dbReference>
<sequence length="122" mass="13038">MGIAQAMDTTDFHVEAIDLLSNHVPCEAGIALVVAVYSAIKKHSVVAGLLVLGDLSFQGNIKSVRSLAEPLQVGMDNGARRALVPLENERNFLEVSGEIVERVDPVFFSDPMTAAMKALGMT</sequence>
<feature type="domain" description="Lon proteolytic" evidence="1">
    <location>
        <begin position="27"/>
        <end position="105"/>
    </location>
</feature>
<dbReference type="InterPro" id="IPR008269">
    <property type="entry name" value="Lon_proteolytic"/>
</dbReference>
<protein>
    <submittedName>
        <fullName evidence="2">DNA repair protein RadA</fullName>
    </submittedName>
</protein>
<dbReference type="Proteomes" id="UP000317835">
    <property type="component" value="Chromosome"/>
</dbReference>
<dbReference type="Pfam" id="PF05362">
    <property type="entry name" value="Lon_C"/>
    <property type="match status" value="1"/>
</dbReference>
<organism evidence="2 3">
    <name type="scientific">Tautonia plasticadhaerens</name>
    <dbReference type="NCBI Taxonomy" id="2527974"/>
    <lineage>
        <taxon>Bacteria</taxon>
        <taxon>Pseudomonadati</taxon>
        <taxon>Planctomycetota</taxon>
        <taxon>Planctomycetia</taxon>
        <taxon>Isosphaerales</taxon>
        <taxon>Isosphaeraceae</taxon>
        <taxon>Tautonia</taxon>
    </lineage>
</organism>
<dbReference type="InterPro" id="IPR020568">
    <property type="entry name" value="Ribosomal_Su5_D2-typ_SF"/>
</dbReference>
<name>A0A518HA05_9BACT</name>
<dbReference type="AlphaFoldDB" id="A0A518HA05"/>